<name>A0ABN3P0W9_9ACTN</name>
<accession>A0ABN3P0W9</accession>
<reference evidence="2 3" key="1">
    <citation type="journal article" date="2019" name="Int. J. Syst. Evol. Microbiol.">
        <title>The Global Catalogue of Microorganisms (GCM) 10K type strain sequencing project: providing services to taxonomists for standard genome sequencing and annotation.</title>
        <authorList>
            <consortium name="The Broad Institute Genomics Platform"/>
            <consortium name="The Broad Institute Genome Sequencing Center for Infectious Disease"/>
            <person name="Wu L."/>
            <person name="Ma J."/>
        </authorList>
    </citation>
    <scope>NUCLEOTIDE SEQUENCE [LARGE SCALE GENOMIC DNA]</scope>
    <source>
        <strain evidence="2 3">JCM 6924</strain>
    </source>
</reference>
<keyword evidence="3" id="KW-1185">Reference proteome</keyword>
<dbReference type="RefSeq" id="WP_344539057.1">
    <property type="nucleotide sequence ID" value="NZ_BAAATM010000013.1"/>
</dbReference>
<evidence type="ECO:0000256" key="1">
    <source>
        <dbReference type="SAM" id="SignalP"/>
    </source>
</evidence>
<keyword evidence="1" id="KW-0732">Signal</keyword>
<feature type="chain" id="PRO_5046926573" description="Secreted protein" evidence="1">
    <location>
        <begin position="31"/>
        <end position="123"/>
    </location>
</feature>
<dbReference type="EMBL" id="BAAATM010000013">
    <property type="protein sequence ID" value="GAA2540524.1"/>
    <property type="molecule type" value="Genomic_DNA"/>
</dbReference>
<proteinExistence type="predicted"/>
<comment type="caution">
    <text evidence="2">The sequence shown here is derived from an EMBL/GenBank/DDBJ whole genome shotgun (WGS) entry which is preliminary data.</text>
</comment>
<evidence type="ECO:0000313" key="2">
    <source>
        <dbReference type="EMBL" id="GAA2540524.1"/>
    </source>
</evidence>
<sequence length="123" mass="13389">MRFHLRARATALAVAAALGSLGLITPTASAGAQHQCTLETNAYYCYNVYAAKVYDKFDGTGQVVGYMYTTYSWFSCRLDHGGYVGGPHPNRWLLTKADNGVWGWMKDTSVSSETNPLIPCSPG</sequence>
<gene>
    <name evidence="2" type="ORF">GCM10010423_43250</name>
</gene>
<evidence type="ECO:0008006" key="4">
    <source>
        <dbReference type="Google" id="ProtNLM"/>
    </source>
</evidence>
<evidence type="ECO:0000313" key="3">
    <source>
        <dbReference type="Proteomes" id="UP001501095"/>
    </source>
</evidence>
<dbReference type="Proteomes" id="UP001501095">
    <property type="component" value="Unassembled WGS sequence"/>
</dbReference>
<protein>
    <recommendedName>
        <fullName evidence="4">Secreted protein</fullName>
    </recommendedName>
</protein>
<organism evidence="2 3">
    <name type="scientific">Streptomyces levis</name>
    <dbReference type="NCBI Taxonomy" id="285566"/>
    <lineage>
        <taxon>Bacteria</taxon>
        <taxon>Bacillati</taxon>
        <taxon>Actinomycetota</taxon>
        <taxon>Actinomycetes</taxon>
        <taxon>Kitasatosporales</taxon>
        <taxon>Streptomycetaceae</taxon>
        <taxon>Streptomyces</taxon>
    </lineage>
</organism>
<feature type="signal peptide" evidence="1">
    <location>
        <begin position="1"/>
        <end position="30"/>
    </location>
</feature>